<evidence type="ECO:0000256" key="3">
    <source>
        <dbReference type="ARBA" id="ARBA00023043"/>
    </source>
</evidence>
<dbReference type="InterPro" id="IPR002110">
    <property type="entry name" value="Ankyrin_rpt"/>
</dbReference>
<keyword evidence="1" id="KW-0597">Phosphoprotein</keyword>
<dbReference type="KEGG" id="ncs:NCAS_0A08660"/>
<dbReference type="RefSeq" id="XP_003673805.1">
    <property type="nucleotide sequence ID" value="XM_003673757.1"/>
</dbReference>
<dbReference type="InterPro" id="IPR002909">
    <property type="entry name" value="IPT_dom"/>
</dbReference>
<dbReference type="GO" id="GO:0045944">
    <property type="term" value="P:positive regulation of transcription by RNA polymerase II"/>
    <property type="evidence" value="ECO:0007669"/>
    <property type="project" value="UniProtKB-ARBA"/>
</dbReference>
<dbReference type="STRING" id="1064592.G0V7H6"/>
<dbReference type="InParanoid" id="G0V7H6"/>
<evidence type="ECO:0000259" key="7">
    <source>
        <dbReference type="SMART" id="SM00429"/>
    </source>
</evidence>
<keyword evidence="6" id="KW-0812">Transmembrane</keyword>
<dbReference type="PROSITE" id="PS50297">
    <property type="entry name" value="ANK_REP_REGION"/>
    <property type="match status" value="2"/>
</dbReference>
<feature type="region of interest" description="Disordered" evidence="5">
    <location>
        <begin position="658"/>
        <end position="692"/>
    </location>
</feature>
<organism evidence="8 9">
    <name type="scientific">Naumovozyma castellii</name>
    <name type="common">Yeast</name>
    <name type="synonym">Saccharomyces castellii</name>
    <dbReference type="NCBI Taxonomy" id="27288"/>
    <lineage>
        <taxon>Eukaryota</taxon>
        <taxon>Fungi</taxon>
        <taxon>Dikarya</taxon>
        <taxon>Ascomycota</taxon>
        <taxon>Saccharomycotina</taxon>
        <taxon>Saccharomycetes</taxon>
        <taxon>Saccharomycetales</taxon>
        <taxon>Saccharomycetaceae</taxon>
        <taxon>Naumovozyma</taxon>
    </lineage>
</organism>
<dbReference type="HOGENOM" id="CLU_004311_0_0_1"/>
<keyword evidence="6" id="KW-0472">Membrane</keyword>
<dbReference type="InterPro" id="IPR036770">
    <property type="entry name" value="Ankyrin_rpt-contain_sf"/>
</dbReference>
<dbReference type="GO" id="GO:0033554">
    <property type="term" value="P:cellular response to stress"/>
    <property type="evidence" value="ECO:0007669"/>
    <property type="project" value="UniProtKB-ARBA"/>
</dbReference>
<dbReference type="Gene3D" id="1.25.40.20">
    <property type="entry name" value="Ankyrin repeat-containing domain"/>
    <property type="match status" value="1"/>
</dbReference>
<evidence type="ECO:0000256" key="2">
    <source>
        <dbReference type="ARBA" id="ARBA00022737"/>
    </source>
</evidence>
<evidence type="ECO:0000256" key="5">
    <source>
        <dbReference type="SAM" id="MobiDB-lite"/>
    </source>
</evidence>
<dbReference type="EMBL" id="HE576752">
    <property type="protein sequence ID" value="CCC67424.1"/>
    <property type="molecule type" value="Genomic_DNA"/>
</dbReference>
<feature type="compositionally biased region" description="Basic and acidic residues" evidence="5">
    <location>
        <begin position="883"/>
        <end position="892"/>
    </location>
</feature>
<dbReference type="FunCoup" id="G0V7H6">
    <property type="interactions" value="987"/>
</dbReference>
<feature type="region of interest" description="Disordered" evidence="5">
    <location>
        <begin position="938"/>
        <end position="958"/>
    </location>
</feature>
<dbReference type="SUPFAM" id="SSF48403">
    <property type="entry name" value="Ankyrin repeat"/>
    <property type="match status" value="1"/>
</dbReference>
<accession>G0V7H6</accession>
<feature type="repeat" description="ANK" evidence="4">
    <location>
        <begin position="720"/>
        <end position="752"/>
    </location>
</feature>
<feature type="compositionally biased region" description="Polar residues" evidence="5">
    <location>
        <begin position="679"/>
        <end position="692"/>
    </location>
</feature>
<proteinExistence type="predicted"/>
<feature type="compositionally biased region" description="Low complexity" evidence="5">
    <location>
        <begin position="661"/>
        <end position="677"/>
    </location>
</feature>
<dbReference type="Proteomes" id="UP000001640">
    <property type="component" value="Chromosome 1"/>
</dbReference>
<dbReference type="SMART" id="SM00248">
    <property type="entry name" value="ANK"/>
    <property type="match status" value="2"/>
</dbReference>
<dbReference type="GO" id="GO:0030466">
    <property type="term" value="P:silent mating-type cassette heterochromatin formation"/>
    <property type="evidence" value="ECO:0007669"/>
    <property type="project" value="UniProtKB-ARBA"/>
</dbReference>
<dbReference type="GO" id="GO:2001280">
    <property type="term" value="P:positive regulation of unsaturated fatty acid biosynthetic process"/>
    <property type="evidence" value="ECO:0007669"/>
    <property type="project" value="UniProtKB-ARBA"/>
</dbReference>
<dbReference type="SUPFAM" id="SSF81296">
    <property type="entry name" value="E set domains"/>
    <property type="match status" value="1"/>
</dbReference>
<name>G0V7H6_NAUCA</name>
<evidence type="ECO:0000313" key="9">
    <source>
        <dbReference type="Proteomes" id="UP000001640"/>
    </source>
</evidence>
<evidence type="ECO:0000313" key="8">
    <source>
        <dbReference type="EMBL" id="CCC67424.1"/>
    </source>
</evidence>
<feature type="region of interest" description="Disordered" evidence="5">
    <location>
        <begin position="352"/>
        <end position="372"/>
    </location>
</feature>
<dbReference type="AlphaFoldDB" id="G0V7H6"/>
<feature type="repeat" description="ANK" evidence="4">
    <location>
        <begin position="753"/>
        <end position="785"/>
    </location>
</feature>
<dbReference type="Pfam" id="PF12796">
    <property type="entry name" value="Ank_2"/>
    <property type="match status" value="1"/>
</dbReference>
<keyword evidence="9" id="KW-1185">Reference proteome</keyword>
<dbReference type="OrthoDB" id="71307at2759"/>
<keyword evidence="6" id="KW-1133">Transmembrane helix</keyword>
<reference evidence="8 9" key="1">
    <citation type="journal article" date="2011" name="Proc. Natl. Acad. Sci. U.S.A.">
        <title>Evolutionary erosion of yeast sex chromosomes by mating-type switching accidents.</title>
        <authorList>
            <person name="Gordon J.L."/>
            <person name="Armisen D."/>
            <person name="Proux-Wera E."/>
            <person name="Oheigeartaigh S.S."/>
            <person name="Byrne K.P."/>
            <person name="Wolfe K.H."/>
        </authorList>
    </citation>
    <scope>NUCLEOTIDE SEQUENCE [LARGE SCALE GENOMIC DNA]</scope>
    <source>
        <strain evidence="9">ATCC 76901 / BCRC 22586 / CBS 4309 / NBRC 1992 / NRRL Y-12630</strain>
    </source>
</reference>
<dbReference type="Pfam" id="PF01833">
    <property type="entry name" value="TIG"/>
    <property type="match status" value="1"/>
</dbReference>
<dbReference type="PROSITE" id="PS50088">
    <property type="entry name" value="ANK_REPEAT"/>
    <property type="match status" value="2"/>
</dbReference>
<dbReference type="PANTHER" id="PTHR24198">
    <property type="entry name" value="ANKYRIN REPEAT AND PROTEIN KINASE DOMAIN-CONTAINING PROTEIN"/>
    <property type="match status" value="1"/>
</dbReference>
<feature type="transmembrane region" description="Helical" evidence="6">
    <location>
        <begin position="981"/>
        <end position="1002"/>
    </location>
</feature>
<feature type="region of interest" description="Disordered" evidence="5">
    <location>
        <begin position="853"/>
        <end position="924"/>
    </location>
</feature>
<keyword evidence="2" id="KW-0677">Repeat</keyword>
<dbReference type="GeneID" id="96900903"/>
<sequence>MDFNMENNRRTMYSENPSDILDSQYIESLLQAPEGETPTTENNKNKTQHDVFSSPTTGPMVMGGNHDDYLFDNFISTGTLDAFHHNDTNATAPNIFMSEHEFTTVPKDDIKSRRDVSVVPKWSLVDCRTLLNDTVTFGRTESVHTVRQSPIDYINLDESLLPYTLSVEGLPEISRVENQLKLSMKLSNKTEGAAIPENMIYLSSDCIARQKFYVSKDLSAYPKEFQDQLLHLEAFLVCTSNKKISNACMKCVKREQRRASRRKSGLHDNMLWCDNENRRAVVFNNRQVFVVNSESADSQTKKFELTARLVCYCRHHDAANGFQILFVVRNTMGDVLAKTFTSSIMITDKKPSSLTSFPASNTEPKPLSNGVPTLSTTMSENNIMETTSSATSQAYMEPNNDYSFVNENYMAVTPTALMNKGTRLSSTNLTSEGSESHISDFINNSNHFNSATSVSPGNSITATDVQGRKRSRMNLQDTYRYNTQVPLSNQYLSKTTSPLANNTVVPTDLTNINISKAQHNNSLPSSLPLNANRPSIQRVIPAEGPINGGIEVTLLGFNFKPNLVVKFGENVALSLQHWNESTIVTYLPPAAQAGPVDVTIMDPNDPDHHLMEMMHPTNKVIFTYVDDTDRQLLELALKIVGMKMNGKLEEARNVAKRILGSDPTSPPSSSSSSNISPANVGSHQYNTNANDNNTLSDEVLLTKVIKTLKSSSNISMCDNLGRTLLHLAVLKGYSHLTSQLIQSGARIAVKDIFGYTPLHFACVNGSIEMIKLLLSCEASVNDVTKNNLTPKMLFLSNRGSNADAKMTDDVLHLLDEFDETHNLSRPISTISLDSLDKVSIHSEQGVGERIVRQETENSGYEYSGFEDFDDDLNDEPWSQSESDSEHLSEHRSRMQQIPNDNGLDSLPRYEDIFPTNGTESSQKEKSMAVIVHPAPAPTGLVTSSSSQVEDSHTSSEDETEAFQRGFNRFFQNRQKFRNDKMLFFFWLPVTLILLTYFVLYALGGNNGRIHRMASVVPEYLRCGLAKVLLGNERMKTLVKTKFSEFQNTGVLNDIMVG</sequence>
<dbReference type="OMA" id="HNERIGF"/>
<evidence type="ECO:0000256" key="6">
    <source>
        <dbReference type="SAM" id="Phobius"/>
    </source>
</evidence>
<dbReference type="PANTHER" id="PTHR24198:SF165">
    <property type="entry name" value="ANKYRIN REPEAT-CONTAINING PROTEIN-RELATED"/>
    <property type="match status" value="1"/>
</dbReference>
<evidence type="ECO:0000256" key="1">
    <source>
        <dbReference type="ARBA" id="ARBA00022553"/>
    </source>
</evidence>
<feature type="compositionally biased region" description="Polar residues" evidence="5">
    <location>
        <begin position="352"/>
        <end position="363"/>
    </location>
</feature>
<dbReference type="eggNOG" id="KOG3836">
    <property type="taxonomic scope" value="Eukaryota"/>
</dbReference>
<reference key="2">
    <citation type="submission" date="2011-08" db="EMBL/GenBank/DDBJ databases">
        <title>Genome sequence of Naumovozyma castellii.</title>
        <authorList>
            <person name="Gordon J.L."/>
            <person name="Armisen D."/>
            <person name="Proux-Wera E."/>
            <person name="OhEigeartaigh S.S."/>
            <person name="Byrne K.P."/>
            <person name="Wolfe K.H."/>
        </authorList>
    </citation>
    <scope>NUCLEOTIDE SEQUENCE</scope>
    <source>
        <strain>Type strain:CBS 4309</strain>
    </source>
</reference>
<dbReference type="InterPro" id="IPR057962">
    <property type="entry name" value="SPT23_MGA2_DBD"/>
</dbReference>
<dbReference type="InterPro" id="IPR013783">
    <property type="entry name" value="Ig-like_fold"/>
</dbReference>
<dbReference type="Pfam" id="PF25603">
    <property type="entry name" value="SPT23_MGA2_DBD"/>
    <property type="match status" value="1"/>
</dbReference>
<dbReference type="FunFam" id="2.60.40.10:FF:001880">
    <property type="entry name" value="Mga2p"/>
    <property type="match status" value="1"/>
</dbReference>
<gene>
    <name evidence="8" type="primary">NCAS0A08660</name>
    <name evidence="8" type="ordered locus">NCAS_0A08660</name>
</gene>
<dbReference type="GO" id="GO:0005634">
    <property type="term" value="C:nucleus"/>
    <property type="evidence" value="ECO:0007669"/>
    <property type="project" value="UniProtKB-ARBA"/>
</dbReference>
<protein>
    <recommendedName>
        <fullName evidence="7">IPT/TIG domain-containing protein</fullName>
    </recommendedName>
</protein>
<dbReference type="GO" id="GO:0005789">
    <property type="term" value="C:endoplasmic reticulum membrane"/>
    <property type="evidence" value="ECO:0007669"/>
    <property type="project" value="UniProtKB-ARBA"/>
</dbReference>
<keyword evidence="3 4" id="KW-0040">ANK repeat</keyword>
<dbReference type="Gene3D" id="2.60.40.10">
    <property type="entry name" value="Immunoglobulins"/>
    <property type="match status" value="1"/>
</dbReference>
<evidence type="ECO:0000256" key="4">
    <source>
        <dbReference type="PROSITE-ProRule" id="PRU00023"/>
    </source>
</evidence>
<dbReference type="InterPro" id="IPR014756">
    <property type="entry name" value="Ig_E-set"/>
</dbReference>
<feature type="domain" description="IPT/TIG" evidence="7">
    <location>
        <begin position="533"/>
        <end position="625"/>
    </location>
</feature>
<dbReference type="CDD" id="cd00102">
    <property type="entry name" value="IPT"/>
    <property type="match status" value="1"/>
</dbReference>
<dbReference type="SMART" id="SM00429">
    <property type="entry name" value="IPT"/>
    <property type="match status" value="1"/>
</dbReference>
<feature type="compositionally biased region" description="Acidic residues" evidence="5">
    <location>
        <begin position="864"/>
        <end position="874"/>
    </location>
</feature>